<reference evidence="2 3" key="1">
    <citation type="submission" date="2023-03" db="EMBL/GenBank/DDBJ databases">
        <title>Genome sequence of Lichtheimia ornata CBS 291.66.</title>
        <authorList>
            <person name="Mohabir J.T."/>
            <person name="Shea T.P."/>
            <person name="Kurbessoian T."/>
            <person name="Berby B."/>
            <person name="Fontaine J."/>
            <person name="Livny J."/>
            <person name="Gnirke A."/>
            <person name="Stajich J.E."/>
            <person name="Cuomo C.A."/>
        </authorList>
    </citation>
    <scope>NUCLEOTIDE SEQUENCE [LARGE SCALE GENOMIC DNA]</scope>
    <source>
        <strain evidence="2">CBS 291.66</strain>
    </source>
</reference>
<dbReference type="AlphaFoldDB" id="A0AAD7UW20"/>
<evidence type="ECO:0000256" key="1">
    <source>
        <dbReference type="SAM" id="MobiDB-lite"/>
    </source>
</evidence>
<protein>
    <submittedName>
        <fullName evidence="2">Uncharacterized protein</fullName>
    </submittedName>
</protein>
<proteinExistence type="predicted"/>
<organism evidence="2 3">
    <name type="scientific">Lichtheimia ornata</name>
    <dbReference type="NCBI Taxonomy" id="688661"/>
    <lineage>
        <taxon>Eukaryota</taxon>
        <taxon>Fungi</taxon>
        <taxon>Fungi incertae sedis</taxon>
        <taxon>Mucoromycota</taxon>
        <taxon>Mucoromycotina</taxon>
        <taxon>Mucoromycetes</taxon>
        <taxon>Mucorales</taxon>
        <taxon>Lichtheimiaceae</taxon>
        <taxon>Lichtheimia</taxon>
    </lineage>
</organism>
<keyword evidence="3" id="KW-1185">Reference proteome</keyword>
<name>A0AAD7UW20_9FUNG</name>
<feature type="region of interest" description="Disordered" evidence="1">
    <location>
        <begin position="16"/>
        <end position="45"/>
    </location>
</feature>
<feature type="compositionally biased region" description="Polar residues" evidence="1">
    <location>
        <begin position="232"/>
        <end position="241"/>
    </location>
</feature>
<evidence type="ECO:0000313" key="3">
    <source>
        <dbReference type="Proteomes" id="UP001234581"/>
    </source>
</evidence>
<dbReference type="GeneID" id="83217134"/>
<dbReference type="RefSeq" id="XP_058339592.1">
    <property type="nucleotide sequence ID" value="XM_058489716.1"/>
</dbReference>
<feature type="region of interest" description="Disordered" evidence="1">
    <location>
        <begin position="220"/>
        <end position="316"/>
    </location>
</feature>
<evidence type="ECO:0000313" key="2">
    <source>
        <dbReference type="EMBL" id="KAJ8654678.1"/>
    </source>
</evidence>
<sequence length="423" mass="46985">MATNNSLLQFAQVITDHHYDPSPPSPQRARSESSPHPTLRSENSRLDHRRSFLPIRKNACVVCGICFTCSNTYGMNCRCEEMQPRRGRNLPEGSLDSRAKKLHPRDKEDYAFSIEWLSLHAHPMHKNSTGQVIGLRNLPEVSLCKAHSSTLYRAKKRHERSKASCSPTTSTTATSTTITTTTTNTNVNTINHSNNDTTSKKIPEGGIGGLAAKVREIMSQQQYPPPPPPPQSDLSIQASTSLKRKRPSPPIHSSASTPLYATAPPMLRHSAPSSSYSHQLPPLQQQQHQEQQQQPPSQQHQHARTPSLSSLSSSLQEQLRLSPLRVQSVSLKAISSNLLDPPQYYVRNLAITDTFTFRDLLNEVDMTGPPPPGKRIVIIDDKTDTLFPLDQAIRNVIKRPSSAHIELSLALSDKAAIDWSTYT</sequence>
<feature type="compositionally biased region" description="Low complexity" evidence="1">
    <location>
        <begin position="168"/>
        <end position="197"/>
    </location>
</feature>
<comment type="caution">
    <text evidence="2">The sequence shown here is derived from an EMBL/GenBank/DDBJ whole genome shotgun (WGS) entry which is preliminary data.</text>
</comment>
<feature type="compositionally biased region" description="Low complexity" evidence="1">
    <location>
        <begin position="272"/>
        <end position="316"/>
    </location>
</feature>
<dbReference type="Proteomes" id="UP001234581">
    <property type="component" value="Unassembled WGS sequence"/>
</dbReference>
<gene>
    <name evidence="2" type="ORF">O0I10_009729</name>
</gene>
<dbReference type="EMBL" id="JARTCD010000058">
    <property type="protein sequence ID" value="KAJ8654678.1"/>
    <property type="molecule type" value="Genomic_DNA"/>
</dbReference>
<feature type="region of interest" description="Disordered" evidence="1">
    <location>
        <begin position="155"/>
        <end position="206"/>
    </location>
</feature>
<accession>A0AAD7UW20</accession>